<keyword evidence="2" id="KW-0472">Membrane</keyword>
<accession>A0ABV2CVK9</accession>
<feature type="transmembrane region" description="Helical" evidence="2">
    <location>
        <begin position="130"/>
        <end position="150"/>
    </location>
</feature>
<gene>
    <name evidence="4" type="ORF">ABVT11_19155</name>
</gene>
<evidence type="ECO:0000313" key="4">
    <source>
        <dbReference type="EMBL" id="MET1491966.1"/>
    </source>
</evidence>
<comment type="caution">
    <text evidence="4">The sequence shown here is derived from an EMBL/GenBank/DDBJ whole genome shotgun (WGS) entry which is preliminary data.</text>
</comment>
<proteinExistence type="predicted"/>
<dbReference type="SUPFAM" id="SSF48452">
    <property type="entry name" value="TPR-like"/>
    <property type="match status" value="1"/>
</dbReference>
<keyword evidence="5" id="KW-1185">Reference proteome</keyword>
<dbReference type="InterPro" id="IPR011990">
    <property type="entry name" value="TPR-like_helical_dom_sf"/>
</dbReference>
<dbReference type="RefSeq" id="WP_345930233.1">
    <property type="nucleotide sequence ID" value="NZ_JBDIVF010000015.1"/>
</dbReference>
<evidence type="ECO:0000313" key="5">
    <source>
        <dbReference type="Proteomes" id="UP001548590"/>
    </source>
</evidence>
<feature type="signal peptide" evidence="3">
    <location>
        <begin position="1"/>
        <end position="24"/>
    </location>
</feature>
<organism evidence="4 5">
    <name type="scientific">Uliginosibacterium paludis</name>
    <dbReference type="NCBI Taxonomy" id="1615952"/>
    <lineage>
        <taxon>Bacteria</taxon>
        <taxon>Pseudomonadati</taxon>
        <taxon>Pseudomonadota</taxon>
        <taxon>Betaproteobacteria</taxon>
        <taxon>Rhodocyclales</taxon>
        <taxon>Zoogloeaceae</taxon>
        <taxon>Uliginosibacterium</taxon>
    </lineage>
</organism>
<name>A0ABV2CVK9_9RHOO</name>
<reference evidence="4 5" key="1">
    <citation type="submission" date="2024-07" db="EMBL/GenBank/DDBJ databases">
        <title>Uliginosibacterium paludis KCTC:42655.</title>
        <authorList>
            <person name="Kim M.K."/>
        </authorList>
    </citation>
    <scope>NUCLEOTIDE SEQUENCE [LARGE SCALE GENOMIC DNA]</scope>
    <source>
        <strain evidence="4 5">KCTC 42655</strain>
    </source>
</reference>
<feature type="region of interest" description="Disordered" evidence="1">
    <location>
        <begin position="268"/>
        <end position="287"/>
    </location>
</feature>
<evidence type="ECO:0000256" key="1">
    <source>
        <dbReference type="SAM" id="MobiDB-lite"/>
    </source>
</evidence>
<dbReference type="EMBL" id="JBEWLZ010000018">
    <property type="protein sequence ID" value="MET1491966.1"/>
    <property type="molecule type" value="Genomic_DNA"/>
</dbReference>
<feature type="compositionally biased region" description="Low complexity" evidence="1">
    <location>
        <begin position="273"/>
        <end position="287"/>
    </location>
</feature>
<keyword evidence="3" id="KW-0732">Signal</keyword>
<dbReference type="Proteomes" id="UP001548590">
    <property type="component" value="Unassembled WGS sequence"/>
</dbReference>
<dbReference type="Gene3D" id="1.25.40.10">
    <property type="entry name" value="Tetratricopeptide repeat domain"/>
    <property type="match status" value="1"/>
</dbReference>
<evidence type="ECO:0000256" key="3">
    <source>
        <dbReference type="SAM" id="SignalP"/>
    </source>
</evidence>
<protein>
    <submittedName>
        <fullName evidence="4">Tetratricopeptide repeat protein</fullName>
    </submittedName>
</protein>
<evidence type="ECO:0000256" key="2">
    <source>
        <dbReference type="SAM" id="Phobius"/>
    </source>
</evidence>
<sequence length="287" mass="29241">MTFRLPAALMTLALCALASLPASAEPTIDQVWQTANAGRVADAEKMMQGVLAAHPASAKAHYVEAELLARERHFPAAREELARAKQLSPGLAFAEPRAVSNLEGLLGERQAAPLQSNGIPVLQGSRPVPAFPWSTVLVLGCVLAFILWAVRFMKRQTADTVVIPAPAPAPAYGTPGYASGAPSYSYGMTPPASGGLGSGLGGGLLGGLATGAAVGAGMVAGEALMHRVLGDSHSSTQGFETPLSAAPDPLLEALGPSAWPNDMGGTDFGIGDTGSWDDSAGSGSSWD</sequence>
<feature type="chain" id="PRO_5047222420" evidence="3">
    <location>
        <begin position="25"/>
        <end position="287"/>
    </location>
</feature>
<keyword evidence="2" id="KW-0812">Transmembrane</keyword>
<keyword evidence="2" id="KW-1133">Transmembrane helix</keyword>